<dbReference type="PANTHER" id="PTHR31061:SF24">
    <property type="entry name" value="LD22376P"/>
    <property type="match status" value="1"/>
</dbReference>
<evidence type="ECO:0000313" key="3">
    <source>
        <dbReference type="Proteomes" id="UP000018362"/>
    </source>
</evidence>
<evidence type="ECO:0000256" key="1">
    <source>
        <dbReference type="SAM" id="Phobius"/>
    </source>
</evidence>
<evidence type="ECO:0000313" key="2">
    <source>
        <dbReference type="EMBL" id="CDA72165.1"/>
    </source>
</evidence>
<feature type="transmembrane region" description="Helical" evidence="1">
    <location>
        <begin position="230"/>
        <end position="251"/>
    </location>
</feature>
<feature type="transmembrane region" description="Helical" evidence="1">
    <location>
        <begin position="121"/>
        <end position="138"/>
    </location>
</feature>
<feature type="transmembrane region" description="Helical" evidence="1">
    <location>
        <begin position="37"/>
        <end position="57"/>
    </location>
</feature>
<feature type="transmembrane region" description="Helical" evidence="1">
    <location>
        <begin position="150"/>
        <end position="169"/>
    </location>
</feature>
<sequence length="259" mass="29194">MCSFQELRIPGVLQRLALCYFFTVIICTNIHEKYIPALITVLLLIYQIILVTGNGFVYGPQNIIAVIDQYILGASHLYNDHGIDPEGILSTIPSISHTLIGYCIGKICIEKENIHSKLEKLFLIGTVLLFAGYLFSYGCPINKKIWSPTYVFMTCGAGILLLSLLIWIIDIRKYQKGFKLFTVYGVNPLFCYTAGELLFIALIHISIGGNTLHTRYYQHVLAHYFGDNCFSSLLMALSIAVVIGIIGYTLYRKNIYIKI</sequence>
<keyword evidence="1" id="KW-1133">Transmembrane helix</keyword>
<keyword evidence="1" id="KW-0812">Transmembrane</keyword>
<dbReference type="PANTHER" id="PTHR31061">
    <property type="entry name" value="LD22376P"/>
    <property type="match status" value="1"/>
</dbReference>
<dbReference type="Proteomes" id="UP000018362">
    <property type="component" value="Unassembled WGS sequence"/>
</dbReference>
<gene>
    <name evidence="2" type="ORF">BN509_00442</name>
</gene>
<name>R6C980_9BACT</name>
<reference evidence="2" key="1">
    <citation type="submission" date="2012-11" db="EMBL/GenBank/DDBJ databases">
        <title>Dependencies among metagenomic species, viruses, plasmids and units of genetic variation.</title>
        <authorList>
            <person name="Nielsen H.B."/>
            <person name="Almeida M."/>
            <person name="Juncker A.S."/>
            <person name="Rasmussen S."/>
            <person name="Li J."/>
            <person name="Sunagawa S."/>
            <person name="Plichta D."/>
            <person name="Gautier L."/>
            <person name="Le Chatelier E."/>
            <person name="Peletier E."/>
            <person name="Bonde I."/>
            <person name="Nielsen T."/>
            <person name="Manichanh C."/>
            <person name="Arumugam M."/>
            <person name="Batto J."/>
            <person name="Santos M.B.Q.D."/>
            <person name="Blom N."/>
            <person name="Borruel N."/>
            <person name="Burgdorf K.S."/>
            <person name="Boumezbeur F."/>
            <person name="Casellas F."/>
            <person name="Dore J."/>
            <person name="Guarner F."/>
            <person name="Hansen T."/>
            <person name="Hildebrand F."/>
            <person name="Kaas R.S."/>
            <person name="Kennedy S."/>
            <person name="Kristiansen K."/>
            <person name="Kultima J.R."/>
            <person name="Leonard P."/>
            <person name="Levenez F."/>
            <person name="Lund O."/>
            <person name="Moumen B."/>
            <person name="Le Paslier D."/>
            <person name="Pons N."/>
            <person name="Pedersen O."/>
            <person name="Prifti E."/>
            <person name="Qin J."/>
            <person name="Raes J."/>
            <person name="Tap J."/>
            <person name="Tims S."/>
            <person name="Ussery D.W."/>
            <person name="Yamada T."/>
            <person name="MetaHit consortium"/>
            <person name="Renault P."/>
            <person name="Sicheritz-Ponten T."/>
            <person name="Bork P."/>
            <person name="Wang J."/>
            <person name="Brunak S."/>
            <person name="Ehrlich S.D."/>
        </authorList>
    </citation>
    <scope>NUCLEOTIDE SEQUENCE [LARGE SCALE GENOMIC DNA]</scope>
</reference>
<evidence type="ECO:0008006" key="4">
    <source>
        <dbReference type="Google" id="ProtNLM"/>
    </source>
</evidence>
<dbReference type="EMBL" id="CBCJ010000192">
    <property type="protein sequence ID" value="CDA72165.1"/>
    <property type="molecule type" value="Genomic_DNA"/>
</dbReference>
<dbReference type="AlphaFoldDB" id="R6C980"/>
<organism evidence="2 3">
    <name type="scientific">Phocaeicola coprocola CAG:162</name>
    <dbReference type="NCBI Taxonomy" id="1263040"/>
    <lineage>
        <taxon>Bacteria</taxon>
        <taxon>Pseudomonadati</taxon>
        <taxon>Bacteroidota</taxon>
        <taxon>Bacteroidia</taxon>
        <taxon>Bacteroidales</taxon>
        <taxon>Bacteroidaceae</taxon>
        <taxon>Phocaeicola</taxon>
    </lineage>
</organism>
<protein>
    <recommendedName>
        <fullName evidence="4">DUF5009 domain-containing protein</fullName>
    </recommendedName>
</protein>
<accession>R6C980</accession>
<proteinExistence type="predicted"/>
<comment type="caution">
    <text evidence="2">The sequence shown here is derived from an EMBL/GenBank/DDBJ whole genome shotgun (WGS) entry which is preliminary data.</text>
</comment>
<feature type="transmembrane region" description="Helical" evidence="1">
    <location>
        <begin position="181"/>
        <end position="207"/>
    </location>
</feature>
<feature type="transmembrane region" description="Helical" evidence="1">
    <location>
        <begin position="12"/>
        <end position="31"/>
    </location>
</feature>
<keyword evidence="1" id="KW-0472">Membrane</keyword>